<feature type="binding site" evidence="2">
    <location>
        <position position="383"/>
    </location>
    <ligand>
        <name>Fe cation</name>
        <dbReference type="ChEBI" id="CHEBI:24875"/>
    </ligand>
</feature>
<dbReference type="Gene3D" id="1.25.40.10">
    <property type="entry name" value="Tetratricopeptide repeat domain"/>
    <property type="match status" value="1"/>
</dbReference>
<feature type="transmembrane region" description="Helical" evidence="3">
    <location>
        <begin position="6"/>
        <end position="22"/>
    </location>
</feature>
<dbReference type="SUPFAM" id="SSF48452">
    <property type="entry name" value="TPR-like"/>
    <property type="match status" value="1"/>
</dbReference>
<comment type="subcellular location">
    <subcellularLocation>
        <location evidence="2">Cell inner membrane</location>
        <topology evidence="2">Single-pass membrane protein</topology>
        <orientation evidence="2">Cytoplasmic side</orientation>
    </subcellularLocation>
</comment>
<dbReference type="GO" id="GO:0046890">
    <property type="term" value="P:regulation of lipid biosynthetic process"/>
    <property type="evidence" value="ECO:0007669"/>
    <property type="project" value="UniProtKB-UniRule"/>
</dbReference>
<dbReference type="HAMAP" id="MF_00994">
    <property type="entry name" value="LPS_assembly_LapB"/>
    <property type="match status" value="1"/>
</dbReference>
<comment type="function">
    <text evidence="2">Modulates cellular lipopolysaccharide (LPS) levels by regulating LpxC, which is involved in lipid A biosynthesis. May act by modulating the proteolytic activity of FtsH towards LpxC. May also coordinate assembly of proteins involved in LPS synthesis at the plasma membrane.</text>
</comment>
<evidence type="ECO:0000313" key="6">
    <source>
        <dbReference type="Proteomes" id="UP000007472"/>
    </source>
</evidence>
<feature type="topological domain" description="Cytoplasmic" evidence="2">
    <location>
        <begin position="23"/>
        <end position="397"/>
    </location>
</feature>
<dbReference type="InterPro" id="IPR011990">
    <property type="entry name" value="TPR-like_helical_dom_sf"/>
</dbReference>
<dbReference type="EMBL" id="CP002456">
    <property type="protein sequence ID" value="ADU92089.1"/>
    <property type="molecule type" value="Genomic_DNA"/>
</dbReference>
<accession>A0A654KI71</accession>
<dbReference type="InterPro" id="IPR041166">
    <property type="entry name" value="Rubredoxin_2"/>
</dbReference>
<evidence type="ECO:0000256" key="3">
    <source>
        <dbReference type="SAM" id="Phobius"/>
    </source>
</evidence>
<sequence>MNFEFWYLIFIPIFFVLGWYASRIDTKHLVDESSNLPNSYFKGLNFLLKEDYDRAIDSFVEVAKLDTETTELHFALGSLFRRRGEIDRSIRVHQSLLNRPDLPAHEASHARFELAQDYFKAGLLDRAEVEFKNSIKDSKYALPSYASLLRVYEITHDWELAIETLNGLQTLIGKPLSQIVHYYCDIIEDEFRSKNPDLNKIKSIIEKAHKAHNELGSESNSSVTARLNIVEAKIAKLLKDTEKQKEFLLKVLEQAPEFGGLVAFQIMDLMRASNHEWEGFELLRSHYDKYPSIEVFSVLFDYLVNKSQEQALDFAKSALVAHPSILALNNALSSYLKSNTSHEVDNLVLLKKLISAQSDKLEKYTCNHCGFQAKSFYWQCPGCNNWNTFDHKRVEDR</sequence>
<dbReference type="KEGG" id="teq:TEQUI_1166"/>
<feature type="binding site" evidence="2">
    <location>
        <position position="369"/>
    </location>
    <ligand>
        <name>Fe cation</name>
        <dbReference type="ChEBI" id="CHEBI:24875"/>
    </ligand>
</feature>
<feature type="binding site" evidence="2">
    <location>
        <position position="366"/>
    </location>
    <ligand>
        <name>Fe cation</name>
        <dbReference type="ChEBI" id="CHEBI:24875"/>
    </ligand>
</feature>
<dbReference type="GO" id="GO:0009898">
    <property type="term" value="C:cytoplasmic side of plasma membrane"/>
    <property type="evidence" value="ECO:0007669"/>
    <property type="project" value="UniProtKB-UniRule"/>
</dbReference>
<keyword evidence="2" id="KW-0997">Cell inner membrane</keyword>
<keyword evidence="2" id="KW-1003">Cell membrane</keyword>
<feature type="binding site" evidence="2">
    <location>
        <position position="380"/>
    </location>
    <ligand>
        <name>Fe cation</name>
        <dbReference type="ChEBI" id="CHEBI:24875"/>
    </ligand>
</feature>
<evidence type="ECO:0000313" key="5">
    <source>
        <dbReference type="EMBL" id="ADU92089.1"/>
    </source>
</evidence>
<dbReference type="GO" id="GO:0005506">
    <property type="term" value="F:iron ion binding"/>
    <property type="evidence" value="ECO:0007669"/>
    <property type="project" value="UniProtKB-UniRule"/>
</dbReference>
<keyword evidence="1 2" id="KW-0479">Metal-binding</keyword>
<organism evidence="5 6">
    <name type="scientific">Taylorella equigenitalis (strain MCE9)</name>
    <dbReference type="NCBI Taxonomy" id="937774"/>
    <lineage>
        <taxon>Bacteria</taxon>
        <taxon>Pseudomonadati</taxon>
        <taxon>Pseudomonadota</taxon>
        <taxon>Betaproteobacteria</taxon>
        <taxon>Burkholderiales</taxon>
        <taxon>Alcaligenaceae</taxon>
        <taxon>Taylorella</taxon>
    </lineage>
</organism>
<feature type="domain" description="LapB rubredoxin metal binding" evidence="4">
    <location>
        <begin position="364"/>
        <end position="390"/>
    </location>
</feature>
<keyword evidence="2 3" id="KW-1133">Transmembrane helix</keyword>
<name>A0A654KI71_TAYEM</name>
<dbReference type="GO" id="GO:0008653">
    <property type="term" value="P:lipopolysaccharide metabolic process"/>
    <property type="evidence" value="ECO:0007669"/>
    <property type="project" value="InterPro"/>
</dbReference>
<keyword evidence="5" id="KW-0346">Stress response</keyword>
<dbReference type="InterPro" id="IPR030865">
    <property type="entry name" value="LapB"/>
</dbReference>
<proteinExistence type="inferred from homology"/>
<keyword evidence="2 3" id="KW-0812">Transmembrane</keyword>
<dbReference type="Proteomes" id="UP000007472">
    <property type="component" value="Chromosome"/>
</dbReference>
<protein>
    <recommendedName>
        <fullName evidence="2">Lipopolysaccharide assembly protein B</fullName>
    </recommendedName>
</protein>
<gene>
    <name evidence="2" type="primary">lapB</name>
    <name evidence="5" type="ordered locus">TEQUI_1166</name>
</gene>
<reference evidence="5 6" key="1">
    <citation type="journal article" date="2011" name="J. Bacteriol.">
        <title>Genome sequence of Taylorella equigenitalis MCE9, the causative agent of contagious equine metritis.</title>
        <authorList>
            <person name="Hebert L."/>
            <person name="Moumen B."/>
            <person name="Duquesne F."/>
            <person name="Breuil M.F."/>
            <person name="Laugier C."/>
            <person name="Batto J.M."/>
            <person name="Renault P."/>
            <person name="Petry S."/>
        </authorList>
    </citation>
    <scope>NUCLEOTIDE SEQUENCE [LARGE SCALE GENOMIC DNA]</scope>
    <source>
        <strain evidence="5 6">MCE9</strain>
    </source>
</reference>
<comment type="similarity">
    <text evidence="2">Belongs to the LapB family.</text>
</comment>
<evidence type="ECO:0000256" key="1">
    <source>
        <dbReference type="ARBA" id="ARBA00022723"/>
    </source>
</evidence>
<evidence type="ECO:0000259" key="4">
    <source>
        <dbReference type="Pfam" id="PF18073"/>
    </source>
</evidence>
<keyword evidence="2" id="KW-0677">Repeat</keyword>
<keyword evidence="2 3" id="KW-0472">Membrane</keyword>
<keyword evidence="2" id="KW-0802">TPR repeat</keyword>
<evidence type="ECO:0000256" key="2">
    <source>
        <dbReference type="HAMAP-Rule" id="MF_00994"/>
    </source>
</evidence>
<dbReference type="Pfam" id="PF18073">
    <property type="entry name" value="Zn_ribbon_LapB"/>
    <property type="match status" value="1"/>
</dbReference>
<keyword evidence="2" id="KW-0408">Iron</keyword>
<dbReference type="AlphaFoldDB" id="A0A654KI71"/>